<dbReference type="OrthoDB" id="4775372at2"/>
<feature type="transmembrane region" description="Helical" evidence="7">
    <location>
        <begin position="390"/>
        <end position="411"/>
    </location>
</feature>
<dbReference type="PIRSF" id="PIRSF017804">
    <property type="entry name" value="Secretion_EccD1"/>
    <property type="match status" value="1"/>
</dbReference>
<comment type="subcellular location">
    <subcellularLocation>
        <location evidence="1">Cell membrane</location>
        <topology evidence="1">Multi-pass membrane protein</topology>
    </subcellularLocation>
</comment>
<proteinExistence type="inferred from homology"/>
<dbReference type="AlphaFoldDB" id="A0A4Q7ZRM4"/>
<gene>
    <name evidence="9" type="ORF">EV385_5388</name>
</gene>
<sequence length="481" mass="48071">MFRPCRRGYCSGRQDVGRGFGVSVSAAAERCRITVVAGERQLDLAVPADIPLVDMLPAIVDLFGAETTKRFAGKSLALQRLGSGVLDEEQTAAGLGLHDGDIVYLNASDTPLPTFAHDDLIDGVAGTVANRPMRWSPVFTRRTLRAGAAVPLALGLAAPAMAGPGPVRILAALTMAVVLLAGALLASRTLADRPAALLLGGAAIAYAALGGALAPDLAGPAPAGGARLAAAAACAAAVAAAVAIAIGALGPMVATVLPAAACAVVGGLLQAGGTVPADAAAAIVVGAVLLASPLLPSLAFRLAGMRLPDLPVTAHDITHDVAPVPDAVLTRQSAAADRYVTAGHLAIGLVAAAALTTLTGGGWASALLALNVCALLLLRFRVLTGGWQRLALLVPAGYGLALLVVRAAAAWDWPVRLTVLPAAALATSAALLAAAQAPDSRRPRPYWGRAAELAESALAVALVPSVLAVLGVYAYVRGLGG</sequence>
<feature type="transmembrane region" description="Helical" evidence="7">
    <location>
        <begin position="253"/>
        <end position="273"/>
    </location>
</feature>
<feature type="transmembrane region" description="Helical" evidence="7">
    <location>
        <begin position="195"/>
        <end position="214"/>
    </location>
</feature>
<feature type="transmembrane region" description="Helical" evidence="7">
    <location>
        <begin position="456"/>
        <end position="476"/>
    </location>
</feature>
<evidence type="ECO:0000256" key="6">
    <source>
        <dbReference type="ARBA" id="ARBA00023136"/>
    </source>
</evidence>
<dbReference type="InterPro" id="IPR006707">
    <property type="entry name" value="T7SS_EccD"/>
</dbReference>
<dbReference type="GO" id="GO:0005886">
    <property type="term" value="C:plasma membrane"/>
    <property type="evidence" value="ECO:0007669"/>
    <property type="project" value="UniProtKB-SubCell"/>
</dbReference>
<evidence type="ECO:0000256" key="1">
    <source>
        <dbReference type="ARBA" id="ARBA00004651"/>
    </source>
</evidence>
<evidence type="ECO:0000256" key="3">
    <source>
        <dbReference type="ARBA" id="ARBA00022475"/>
    </source>
</evidence>
<keyword evidence="10" id="KW-1185">Reference proteome</keyword>
<evidence type="ECO:0000313" key="10">
    <source>
        <dbReference type="Proteomes" id="UP000292564"/>
    </source>
</evidence>
<dbReference type="Gene3D" id="3.10.20.90">
    <property type="entry name" value="Phosphatidylinositol 3-kinase Catalytic Subunit, Chain A, domain 1"/>
    <property type="match status" value="1"/>
</dbReference>
<name>A0A4Q7ZRM4_9ACTN</name>
<protein>
    <submittedName>
        <fullName evidence="9">Type VII secretion integral membrane protein EccD</fullName>
    </submittedName>
</protein>
<comment type="similarity">
    <text evidence="2">Belongs to the EccD/Snm4 family.</text>
</comment>
<evidence type="ECO:0000313" key="9">
    <source>
        <dbReference type="EMBL" id="RZU53461.1"/>
    </source>
</evidence>
<dbReference type="NCBIfam" id="TIGR03920">
    <property type="entry name" value="T7SS_EccD"/>
    <property type="match status" value="1"/>
</dbReference>
<feature type="transmembrane region" description="Helical" evidence="7">
    <location>
        <begin position="339"/>
        <end position="355"/>
    </location>
</feature>
<keyword evidence="4 7" id="KW-0812">Transmembrane</keyword>
<dbReference type="Proteomes" id="UP000292564">
    <property type="component" value="Unassembled WGS sequence"/>
</dbReference>
<comment type="caution">
    <text evidence="9">The sequence shown here is derived from an EMBL/GenBank/DDBJ whole genome shotgun (WGS) entry which is preliminary data.</text>
</comment>
<feature type="transmembrane region" description="Helical" evidence="7">
    <location>
        <begin position="167"/>
        <end position="186"/>
    </location>
</feature>
<feature type="transmembrane region" description="Helical" evidence="7">
    <location>
        <begin position="417"/>
        <end position="435"/>
    </location>
</feature>
<dbReference type="InterPro" id="IPR024962">
    <property type="entry name" value="YukD-like"/>
</dbReference>
<dbReference type="InterPro" id="IPR044049">
    <property type="entry name" value="EccD_transm"/>
</dbReference>
<feature type="transmembrane region" description="Helical" evidence="7">
    <location>
        <begin position="279"/>
        <end position="300"/>
    </location>
</feature>
<evidence type="ECO:0000256" key="5">
    <source>
        <dbReference type="ARBA" id="ARBA00022989"/>
    </source>
</evidence>
<feature type="domain" description="EccD-like transmembrane" evidence="8">
    <location>
        <begin position="140"/>
        <end position="479"/>
    </location>
</feature>
<evidence type="ECO:0000256" key="7">
    <source>
        <dbReference type="SAM" id="Phobius"/>
    </source>
</evidence>
<reference evidence="9 10" key="1">
    <citation type="submission" date="2019-02" db="EMBL/GenBank/DDBJ databases">
        <title>Sequencing the genomes of 1000 actinobacteria strains.</title>
        <authorList>
            <person name="Klenk H.-P."/>
        </authorList>
    </citation>
    <scope>NUCLEOTIDE SEQUENCE [LARGE SCALE GENOMIC DNA]</scope>
    <source>
        <strain evidence="9 10">DSM 45162</strain>
    </source>
</reference>
<keyword evidence="3" id="KW-1003">Cell membrane</keyword>
<feature type="transmembrane region" description="Helical" evidence="7">
    <location>
        <begin position="361"/>
        <end position="378"/>
    </location>
</feature>
<feature type="transmembrane region" description="Helical" evidence="7">
    <location>
        <begin position="226"/>
        <end position="246"/>
    </location>
</feature>
<accession>A0A4Q7ZRM4</accession>
<evidence type="ECO:0000259" key="8">
    <source>
        <dbReference type="Pfam" id="PF19053"/>
    </source>
</evidence>
<evidence type="ECO:0000256" key="2">
    <source>
        <dbReference type="ARBA" id="ARBA00006162"/>
    </source>
</evidence>
<evidence type="ECO:0000256" key="4">
    <source>
        <dbReference type="ARBA" id="ARBA00022692"/>
    </source>
</evidence>
<organism evidence="9 10">
    <name type="scientific">Krasilnikovia cinnamomea</name>
    <dbReference type="NCBI Taxonomy" id="349313"/>
    <lineage>
        <taxon>Bacteria</taxon>
        <taxon>Bacillati</taxon>
        <taxon>Actinomycetota</taxon>
        <taxon>Actinomycetes</taxon>
        <taxon>Micromonosporales</taxon>
        <taxon>Micromonosporaceae</taxon>
        <taxon>Krasilnikovia</taxon>
    </lineage>
</organism>
<dbReference type="EMBL" id="SHKY01000001">
    <property type="protein sequence ID" value="RZU53461.1"/>
    <property type="molecule type" value="Genomic_DNA"/>
</dbReference>
<keyword evidence="6 7" id="KW-0472">Membrane</keyword>
<dbReference type="Pfam" id="PF08817">
    <property type="entry name" value="YukD"/>
    <property type="match status" value="1"/>
</dbReference>
<feature type="transmembrane region" description="Helical" evidence="7">
    <location>
        <begin position="143"/>
        <end position="161"/>
    </location>
</feature>
<keyword evidence="5 7" id="KW-1133">Transmembrane helix</keyword>
<dbReference type="Pfam" id="PF19053">
    <property type="entry name" value="EccD"/>
    <property type="match status" value="1"/>
</dbReference>